<comment type="caution">
    <text evidence="7">Lacks conserved residue(s) required for the propagation of feature annotation.</text>
</comment>
<evidence type="ECO:0000256" key="4">
    <source>
        <dbReference type="ARBA" id="ARBA00011989"/>
    </source>
</evidence>
<dbReference type="SUPFAM" id="SSF51735">
    <property type="entry name" value="NAD(P)-binding Rossmann-fold domains"/>
    <property type="match status" value="1"/>
</dbReference>
<dbReference type="GO" id="GO:0070401">
    <property type="term" value="F:NADP+ binding"/>
    <property type="evidence" value="ECO:0007669"/>
    <property type="project" value="UniProtKB-UniRule"/>
</dbReference>
<evidence type="ECO:0000256" key="5">
    <source>
        <dbReference type="ARBA" id="ARBA00023239"/>
    </source>
</evidence>
<dbReference type="PANTHER" id="PTHR43715:SF1">
    <property type="entry name" value="GDP-MANNOSE 4,6 DEHYDRATASE"/>
    <property type="match status" value="1"/>
</dbReference>
<organism evidence="9 10">
    <name type="scientific">Frondihabitans australicus</name>
    <dbReference type="NCBI Taxonomy" id="386892"/>
    <lineage>
        <taxon>Bacteria</taxon>
        <taxon>Bacillati</taxon>
        <taxon>Actinomycetota</taxon>
        <taxon>Actinomycetes</taxon>
        <taxon>Micrococcales</taxon>
        <taxon>Microbacteriaceae</taxon>
        <taxon>Frondihabitans</taxon>
    </lineage>
</organism>
<evidence type="ECO:0000256" key="1">
    <source>
        <dbReference type="ARBA" id="ARBA00000188"/>
    </source>
</evidence>
<keyword evidence="5 7" id="KW-0456">Lyase</keyword>
<name>A0A495IB59_9MICO</name>
<dbReference type="CDD" id="cd05260">
    <property type="entry name" value="GDP_MD_SDR_e"/>
    <property type="match status" value="1"/>
</dbReference>
<comment type="cofactor">
    <cofactor evidence="2 7">
        <name>NADP(+)</name>
        <dbReference type="ChEBI" id="CHEBI:58349"/>
    </cofactor>
</comment>
<dbReference type="Pfam" id="PF16363">
    <property type="entry name" value="GDP_Man_Dehyd"/>
    <property type="match status" value="1"/>
</dbReference>
<dbReference type="PANTHER" id="PTHR43715">
    <property type="entry name" value="GDP-MANNOSE 4,6-DEHYDRATASE"/>
    <property type="match status" value="1"/>
</dbReference>
<dbReference type="GO" id="GO:0008446">
    <property type="term" value="F:GDP-mannose 4,6-dehydratase activity"/>
    <property type="evidence" value="ECO:0007669"/>
    <property type="project" value="UniProtKB-UniRule"/>
</dbReference>
<dbReference type="FunFam" id="3.40.50.720:FF:000924">
    <property type="entry name" value="GDP-mannose 4,6 dehydratase"/>
    <property type="match status" value="1"/>
</dbReference>
<evidence type="ECO:0000256" key="2">
    <source>
        <dbReference type="ARBA" id="ARBA00001937"/>
    </source>
</evidence>
<sequence>MTKRALITGVTGQDGMYLSRLLLSKGYEVYGLVRGQNNPKRSVIEEWAPEVKILTGDLLDQSSLLRALNAAQPDEVYNLGAISFVAYSWENAQLTSQVTGLGVLNILEAIRLYAGEDVSKVRFYQASSSEMFGRVQEVPQKETTLLWPRSPYGVAKVFGHYMTINYRESYGMHASSGILFNHESPLRGPEFVTRKISIAVARIALGLQEKLSLGNLDAKRDWGFAGDYVEAMWRMLQQDTADDYVISTGETHPVREYLDIAFNHVGISDWEKHVFQDPQFFRPAEVDLLIGDAAKAASTLGWKPTLSFDGLVKKMVDSDLEIEKAKAGR</sequence>
<feature type="domain" description="NAD(P)-binding" evidence="8">
    <location>
        <begin position="6"/>
        <end position="315"/>
    </location>
</feature>
<keyword evidence="10" id="KW-1185">Reference proteome</keyword>
<comment type="function">
    <text evidence="6 7">Catalyzes the conversion of GDP-D-mannose to GDP-4-dehydro-6-deoxy-D-mannose.</text>
</comment>
<comment type="similarity">
    <text evidence="3 7">Belongs to the NAD(P)-dependent epimerase/dehydratase family. GDP-mannose 4,6-dehydratase subfamily.</text>
</comment>
<dbReference type="InterPro" id="IPR016040">
    <property type="entry name" value="NAD(P)-bd_dom"/>
</dbReference>
<evidence type="ECO:0000259" key="8">
    <source>
        <dbReference type="Pfam" id="PF16363"/>
    </source>
</evidence>
<dbReference type="GO" id="GO:0042351">
    <property type="term" value="P:'de novo' GDP-L-fucose biosynthetic process"/>
    <property type="evidence" value="ECO:0007669"/>
    <property type="project" value="TreeGrafter"/>
</dbReference>
<keyword evidence="7" id="KW-0521">NADP</keyword>
<dbReference type="InterPro" id="IPR036291">
    <property type="entry name" value="NAD(P)-bd_dom_sf"/>
</dbReference>
<dbReference type="Gene3D" id="3.40.50.720">
    <property type="entry name" value="NAD(P)-binding Rossmann-like Domain"/>
    <property type="match status" value="1"/>
</dbReference>
<dbReference type="Gene3D" id="3.90.25.10">
    <property type="entry name" value="UDP-galactose 4-epimerase, domain 1"/>
    <property type="match status" value="1"/>
</dbReference>
<comment type="caution">
    <text evidence="9">The sequence shown here is derived from an EMBL/GenBank/DDBJ whole genome shotgun (WGS) entry which is preliminary data.</text>
</comment>
<evidence type="ECO:0000313" key="10">
    <source>
        <dbReference type="Proteomes" id="UP000280008"/>
    </source>
</evidence>
<gene>
    <name evidence="7" type="primary">gmd</name>
    <name evidence="9" type="ORF">C8E83_0333</name>
</gene>
<reference evidence="9 10" key="1">
    <citation type="submission" date="2018-10" db="EMBL/GenBank/DDBJ databases">
        <title>Sequencing the genomes of 1000 actinobacteria strains.</title>
        <authorList>
            <person name="Klenk H.-P."/>
        </authorList>
    </citation>
    <scope>NUCLEOTIDE SEQUENCE [LARGE SCALE GENOMIC DNA]</scope>
    <source>
        <strain evidence="9 10">DSM 17894</strain>
    </source>
</reference>
<evidence type="ECO:0000313" key="9">
    <source>
        <dbReference type="EMBL" id="RKR73243.1"/>
    </source>
</evidence>
<dbReference type="InterPro" id="IPR006368">
    <property type="entry name" value="GDP_Man_deHydtase"/>
</dbReference>
<accession>A0A495IB59</accession>
<proteinExistence type="inferred from homology"/>
<evidence type="ECO:0000256" key="6">
    <source>
        <dbReference type="ARBA" id="ARBA00059383"/>
    </source>
</evidence>
<evidence type="ECO:0000256" key="7">
    <source>
        <dbReference type="HAMAP-Rule" id="MF_00955"/>
    </source>
</evidence>
<dbReference type="AlphaFoldDB" id="A0A495IB59"/>
<comment type="catalytic activity">
    <reaction evidence="1 7">
        <text>GDP-alpha-D-mannose = GDP-4-dehydro-alpha-D-rhamnose + H2O</text>
        <dbReference type="Rhea" id="RHEA:23820"/>
        <dbReference type="ChEBI" id="CHEBI:15377"/>
        <dbReference type="ChEBI" id="CHEBI:57527"/>
        <dbReference type="ChEBI" id="CHEBI:57964"/>
        <dbReference type="EC" id="4.2.1.47"/>
    </reaction>
</comment>
<dbReference type="HAMAP" id="MF_00955">
    <property type="entry name" value="GDP_Man_dehydratase"/>
    <property type="match status" value="1"/>
</dbReference>
<dbReference type="Proteomes" id="UP000280008">
    <property type="component" value="Unassembled WGS sequence"/>
</dbReference>
<dbReference type="EMBL" id="RBKS01000001">
    <property type="protein sequence ID" value="RKR73243.1"/>
    <property type="molecule type" value="Genomic_DNA"/>
</dbReference>
<dbReference type="EC" id="4.2.1.47" evidence="4 7"/>
<dbReference type="OrthoDB" id="9779041at2"/>
<evidence type="ECO:0000256" key="3">
    <source>
        <dbReference type="ARBA" id="ARBA00009263"/>
    </source>
</evidence>
<protein>
    <recommendedName>
        <fullName evidence="4 7">GDP-mannose 4,6-dehydratase</fullName>
        <ecNumber evidence="4 7">4.2.1.47</ecNumber>
    </recommendedName>
    <alternativeName>
        <fullName evidence="7">GDP-D-mannose dehydratase</fullName>
    </alternativeName>
</protein>